<dbReference type="Gene3D" id="3.40.50.300">
    <property type="entry name" value="P-loop containing nucleotide triphosphate hydrolases"/>
    <property type="match status" value="1"/>
</dbReference>
<dbReference type="PROSITE" id="PS00678">
    <property type="entry name" value="WD_REPEATS_1"/>
    <property type="match status" value="1"/>
</dbReference>
<evidence type="ECO:0000313" key="5">
    <source>
        <dbReference type="EMBL" id="KAF9514154.1"/>
    </source>
</evidence>
<dbReference type="Gene3D" id="2.130.10.10">
    <property type="entry name" value="YVTN repeat-like/Quinoprotein amine dehydrogenase"/>
    <property type="match status" value="4"/>
</dbReference>
<organism evidence="5 6">
    <name type="scientific">Hydnum rufescens UP504</name>
    <dbReference type="NCBI Taxonomy" id="1448309"/>
    <lineage>
        <taxon>Eukaryota</taxon>
        <taxon>Fungi</taxon>
        <taxon>Dikarya</taxon>
        <taxon>Basidiomycota</taxon>
        <taxon>Agaricomycotina</taxon>
        <taxon>Agaricomycetes</taxon>
        <taxon>Cantharellales</taxon>
        <taxon>Hydnaceae</taxon>
        <taxon>Hydnum</taxon>
    </lineage>
</organism>
<dbReference type="Proteomes" id="UP000886523">
    <property type="component" value="Unassembled WGS sequence"/>
</dbReference>
<dbReference type="SUPFAM" id="SSF52540">
    <property type="entry name" value="P-loop containing nucleoside triphosphate hydrolases"/>
    <property type="match status" value="1"/>
</dbReference>
<reference evidence="5" key="1">
    <citation type="journal article" date="2020" name="Nat. Commun.">
        <title>Large-scale genome sequencing of mycorrhizal fungi provides insights into the early evolution of symbiotic traits.</title>
        <authorList>
            <person name="Miyauchi S."/>
            <person name="Kiss E."/>
            <person name="Kuo A."/>
            <person name="Drula E."/>
            <person name="Kohler A."/>
            <person name="Sanchez-Garcia M."/>
            <person name="Morin E."/>
            <person name="Andreopoulos B."/>
            <person name="Barry K.W."/>
            <person name="Bonito G."/>
            <person name="Buee M."/>
            <person name="Carver A."/>
            <person name="Chen C."/>
            <person name="Cichocki N."/>
            <person name="Clum A."/>
            <person name="Culley D."/>
            <person name="Crous P.W."/>
            <person name="Fauchery L."/>
            <person name="Girlanda M."/>
            <person name="Hayes R.D."/>
            <person name="Keri Z."/>
            <person name="LaButti K."/>
            <person name="Lipzen A."/>
            <person name="Lombard V."/>
            <person name="Magnuson J."/>
            <person name="Maillard F."/>
            <person name="Murat C."/>
            <person name="Nolan M."/>
            <person name="Ohm R.A."/>
            <person name="Pangilinan J."/>
            <person name="Pereira M.F."/>
            <person name="Perotto S."/>
            <person name="Peter M."/>
            <person name="Pfister S."/>
            <person name="Riley R."/>
            <person name="Sitrit Y."/>
            <person name="Stielow J.B."/>
            <person name="Szollosi G."/>
            <person name="Zifcakova L."/>
            <person name="Stursova M."/>
            <person name="Spatafora J.W."/>
            <person name="Tedersoo L."/>
            <person name="Vaario L.M."/>
            <person name="Yamada A."/>
            <person name="Yan M."/>
            <person name="Wang P."/>
            <person name="Xu J."/>
            <person name="Bruns T."/>
            <person name="Baldrian P."/>
            <person name="Vilgalys R."/>
            <person name="Dunand C."/>
            <person name="Henrissat B."/>
            <person name="Grigoriev I.V."/>
            <person name="Hibbett D."/>
            <person name="Nagy L.G."/>
            <person name="Martin F.M."/>
        </authorList>
    </citation>
    <scope>NUCLEOTIDE SEQUENCE</scope>
    <source>
        <strain evidence="5">UP504</strain>
    </source>
</reference>
<feature type="repeat" description="WD" evidence="3">
    <location>
        <begin position="984"/>
        <end position="1025"/>
    </location>
</feature>
<dbReference type="PROSITE" id="PS50837">
    <property type="entry name" value="NACHT"/>
    <property type="match status" value="1"/>
</dbReference>
<evidence type="ECO:0000256" key="2">
    <source>
        <dbReference type="ARBA" id="ARBA00022737"/>
    </source>
</evidence>
<proteinExistence type="predicted"/>
<protein>
    <recommendedName>
        <fullName evidence="4">NACHT domain-containing protein</fullName>
    </recommendedName>
</protein>
<feature type="repeat" description="WD" evidence="3">
    <location>
        <begin position="1068"/>
        <end position="1111"/>
    </location>
</feature>
<accession>A0A9P6AYI8</accession>
<feature type="repeat" description="WD" evidence="3">
    <location>
        <begin position="942"/>
        <end position="983"/>
    </location>
</feature>
<dbReference type="SUPFAM" id="SSF50978">
    <property type="entry name" value="WD40 repeat-like"/>
    <property type="match status" value="2"/>
</dbReference>
<dbReference type="PRINTS" id="PR00320">
    <property type="entry name" value="GPROTEINBRPT"/>
</dbReference>
<dbReference type="InterPro" id="IPR036537">
    <property type="entry name" value="Adaptor_Cbl_N_dom_sf"/>
</dbReference>
<keyword evidence="6" id="KW-1185">Reference proteome</keyword>
<evidence type="ECO:0000313" key="6">
    <source>
        <dbReference type="Proteomes" id="UP000886523"/>
    </source>
</evidence>
<dbReference type="Pfam" id="PF24883">
    <property type="entry name" value="NPHP3_N"/>
    <property type="match status" value="1"/>
</dbReference>
<dbReference type="PROSITE" id="PS50294">
    <property type="entry name" value="WD_REPEATS_REGION"/>
    <property type="match status" value="10"/>
</dbReference>
<gene>
    <name evidence="5" type="ORF">BS47DRAFT_1485264</name>
</gene>
<dbReference type="InterPro" id="IPR019775">
    <property type="entry name" value="WD40_repeat_CS"/>
</dbReference>
<dbReference type="InterPro" id="IPR059179">
    <property type="entry name" value="MLKL-like_MCAfunc"/>
</dbReference>
<comment type="caution">
    <text evidence="5">The sequence shown here is derived from an EMBL/GenBank/DDBJ whole genome shotgun (WGS) entry which is preliminary data.</text>
</comment>
<feature type="repeat" description="WD" evidence="3">
    <location>
        <begin position="858"/>
        <end position="899"/>
    </location>
</feature>
<dbReference type="InterPro" id="IPR020472">
    <property type="entry name" value="WD40_PAC1"/>
</dbReference>
<dbReference type="CDD" id="cd00200">
    <property type="entry name" value="WD40"/>
    <property type="match status" value="2"/>
</dbReference>
<dbReference type="CDD" id="cd21037">
    <property type="entry name" value="MLKL_NTD"/>
    <property type="match status" value="1"/>
</dbReference>
<evidence type="ECO:0000256" key="3">
    <source>
        <dbReference type="PROSITE-ProRule" id="PRU00221"/>
    </source>
</evidence>
<dbReference type="Pfam" id="PF00400">
    <property type="entry name" value="WD40"/>
    <property type="match status" value="10"/>
</dbReference>
<dbReference type="PROSITE" id="PS50082">
    <property type="entry name" value="WD_REPEATS_2"/>
    <property type="match status" value="10"/>
</dbReference>
<feature type="repeat" description="WD" evidence="3">
    <location>
        <begin position="900"/>
        <end position="941"/>
    </location>
</feature>
<feature type="repeat" description="WD" evidence="3">
    <location>
        <begin position="1026"/>
        <end position="1067"/>
    </location>
</feature>
<dbReference type="Gene3D" id="1.20.930.20">
    <property type="entry name" value="Adaptor protein Cbl, N-terminal domain"/>
    <property type="match status" value="1"/>
</dbReference>
<evidence type="ECO:0000259" key="4">
    <source>
        <dbReference type="PROSITE" id="PS50837"/>
    </source>
</evidence>
<dbReference type="GO" id="GO:1990234">
    <property type="term" value="C:transferase complex"/>
    <property type="evidence" value="ECO:0007669"/>
    <property type="project" value="UniProtKB-ARBA"/>
</dbReference>
<evidence type="ECO:0000256" key="1">
    <source>
        <dbReference type="ARBA" id="ARBA00022574"/>
    </source>
</evidence>
<dbReference type="InterPro" id="IPR001680">
    <property type="entry name" value="WD40_rpt"/>
</dbReference>
<feature type="repeat" description="WD" evidence="3">
    <location>
        <begin position="774"/>
        <end position="815"/>
    </location>
</feature>
<dbReference type="InterPro" id="IPR056884">
    <property type="entry name" value="NPHP3-like_N"/>
</dbReference>
<feature type="repeat" description="WD" evidence="3">
    <location>
        <begin position="816"/>
        <end position="857"/>
    </location>
</feature>
<dbReference type="InterPro" id="IPR007111">
    <property type="entry name" value="NACHT_NTPase"/>
</dbReference>
<sequence length="1284" mass="140266">MKWSLKPGNTAKGVSLAILQPLYHLLDAIPVPGVKAGIGILLNVVDGIDKTSRNSSTLLELENHIRFLTDLLEPLAKTARNNLSSGFKEDVRRLSKDLQSISSNVKTTSSAGVVRRFLERKKDEDNLPTFAQNLKAALDRFHLSQTLRQEQESHLRERSAAVLSLPRADSAAYDSGREDGPSSCLEGTRVSVLTEIMSWFESPESGTPPVYWLSGLAGIGKSTIAQTVAERADENNTLGGSFFFSWSDAPLRNPNLVFPTLAFQLAQSDNEFKNNIGHAIQQDATLGHKKPLAQFEGLILKPLGEVDSHQRTILSVLDALDECEEQGAATILQLLLSHASRLPFLRILITSRPEPHISSVFSEARNLAKRILHDIEASVIEEDLRLYIWSELRRIPKKLELSMAADWMVEGDINRLVEKSGKLFIYAATSIRFIGDARVRKPRAQLHLILDTEASNELEATPYSQLDNLYVGILRNSLSDSNRTMVVKRFQTVVGSIVLLRQPLPLGSFAQFVQYELDDVDTALRHLRSVIIHPSTLDEAPHIYHPSFRDFITNPSRCSILEFVIVAVPNQELRHALRCFELMGTFLKQDVAEILDVSLLNSEVEGLEEKVRDGLSAEVQYACRYWASHLSHVELGEKQMVEALERFSMRLVLMWLEAMSLIGSLSGAVNAIEEAHRWAMNSKCKATVITILADARRFVLAHTVQDLLKDVKSCVRVLRGLEAQWPQTLSTLIGHSGTVYSVAFSPDGLRLASGSDDHTICLWDAMLGVQIATLQGHSGQVSSVAFSPNGLLLVSGSNDCTLCLWDAVSGVHIATLQGHAHQVSSVAFSPNGLWVMSGSWDKTICLWDAMSGSHIATLRGHLNYVSSVAFSPDGLQLLSGSDDCTLQLWDTMSGIHIATIQGHSLSVTSVAFSPDGLWLASGSHDDTICLWDAMSGMRIATLQHHTNSVASVAFSPNGLWLASGSDDRTLCLWDAVSGIHITTLHGHPHLVSSVAFSPDSLQLASGSWDRTIHLWDVMSGMHTPALQGHSRRVSSVTFSPDGLQLASGSWDNTLCLWDAISGAHIATLQGHSNLVTSVAFSPDGLQLSAASGSDDNTLCLWDAVAGTHIATLQGHSDSVSSVAFSPNGLWLASGSHDHTICLWDAMLGIHIATLEVDSTEIQAVAFSFDSHTIVSQTLAENFAWDLRSQPPQLVSGSHPEAIPPTVGLSSLLWSRVGSWIQALDSWGNFVAHICYIPPHYALSTTAQASILPHQSRVAVGCRDGHVIIVDPQHHPVIHNMVTPP</sequence>
<dbReference type="PANTHER" id="PTHR22847:SF637">
    <property type="entry name" value="WD REPEAT DOMAIN 5B"/>
    <property type="match status" value="1"/>
</dbReference>
<dbReference type="InterPro" id="IPR036322">
    <property type="entry name" value="WD40_repeat_dom_sf"/>
</dbReference>
<feature type="domain" description="NACHT" evidence="4">
    <location>
        <begin position="209"/>
        <end position="353"/>
    </location>
</feature>
<dbReference type="PANTHER" id="PTHR22847">
    <property type="entry name" value="WD40 REPEAT PROTEIN"/>
    <property type="match status" value="1"/>
</dbReference>
<dbReference type="GO" id="GO:0007166">
    <property type="term" value="P:cell surface receptor signaling pathway"/>
    <property type="evidence" value="ECO:0007669"/>
    <property type="project" value="InterPro"/>
</dbReference>
<keyword evidence="1 3" id="KW-0853">WD repeat</keyword>
<dbReference type="SMART" id="SM00320">
    <property type="entry name" value="WD40"/>
    <property type="match status" value="11"/>
</dbReference>
<keyword evidence="2" id="KW-0677">Repeat</keyword>
<feature type="repeat" description="WD" evidence="3">
    <location>
        <begin position="732"/>
        <end position="764"/>
    </location>
</feature>
<dbReference type="InterPro" id="IPR027417">
    <property type="entry name" value="P-loop_NTPase"/>
</dbReference>
<dbReference type="GO" id="GO:0005634">
    <property type="term" value="C:nucleus"/>
    <property type="evidence" value="ECO:0007669"/>
    <property type="project" value="TreeGrafter"/>
</dbReference>
<dbReference type="OrthoDB" id="538223at2759"/>
<name>A0A9P6AYI8_9AGAM</name>
<dbReference type="InterPro" id="IPR015943">
    <property type="entry name" value="WD40/YVTN_repeat-like_dom_sf"/>
</dbReference>
<dbReference type="EMBL" id="MU128964">
    <property type="protein sequence ID" value="KAF9514154.1"/>
    <property type="molecule type" value="Genomic_DNA"/>
</dbReference>
<feature type="repeat" description="WD" evidence="3">
    <location>
        <begin position="1112"/>
        <end position="1144"/>
    </location>
</feature>